<evidence type="ECO:0000313" key="2">
    <source>
        <dbReference type="Proteomes" id="UP000324705"/>
    </source>
</evidence>
<keyword evidence="2" id="KW-1185">Reference proteome</keyword>
<dbReference type="AlphaFoldDB" id="A0A9R0ZY15"/>
<evidence type="ECO:0000313" key="1">
    <source>
        <dbReference type="EMBL" id="VAI85194.1"/>
    </source>
</evidence>
<protein>
    <submittedName>
        <fullName evidence="1">Uncharacterized protein</fullName>
    </submittedName>
</protein>
<dbReference type="Proteomes" id="UP000324705">
    <property type="component" value="Chromosome 7B"/>
</dbReference>
<proteinExistence type="predicted"/>
<accession>A0A9R0ZY15</accession>
<organism evidence="1 2">
    <name type="scientific">Triticum turgidum subsp. durum</name>
    <name type="common">Durum wheat</name>
    <name type="synonym">Triticum durum</name>
    <dbReference type="NCBI Taxonomy" id="4567"/>
    <lineage>
        <taxon>Eukaryota</taxon>
        <taxon>Viridiplantae</taxon>
        <taxon>Streptophyta</taxon>
        <taxon>Embryophyta</taxon>
        <taxon>Tracheophyta</taxon>
        <taxon>Spermatophyta</taxon>
        <taxon>Magnoliopsida</taxon>
        <taxon>Liliopsida</taxon>
        <taxon>Poales</taxon>
        <taxon>Poaceae</taxon>
        <taxon>BOP clade</taxon>
        <taxon>Pooideae</taxon>
        <taxon>Triticodae</taxon>
        <taxon>Triticeae</taxon>
        <taxon>Triticinae</taxon>
        <taxon>Triticum</taxon>
    </lineage>
</organism>
<dbReference type="EMBL" id="LT934124">
    <property type="protein sequence ID" value="VAI85194.1"/>
    <property type="molecule type" value="Genomic_DNA"/>
</dbReference>
<dbReference type="Gramene" id="TRITD7Bv1G050590.1">
    <property type="protein sequence ID" value="TRITD7Bv1G050590.1"/>
    <property type="gene ID" value="TRITD7Bv1G050590"/>
</dbReference>
<sequence length="147" mass="17027">MSCRLPHYLCLAVSLDEDAYEVETHSAKHHMQVIVRYRNFTLNLSLQVDQRVDRCRREDRAGGWNRRQWTILTLENGRISIGGSLFTWTMLGIFCGPSSLQNNAQSNLNSGHDSLKLLFSTLKKQFTRISGHALRKIAREYEEIFLE</sequence>
<gene>
    <name evidence="1" type="ORF">TRITD_7Bv1G050590</name>
</gene>
<name>A0A9R0ZY15_TRITD</name>
<reference evidence="1 2" key="1">
    <citation type="submission" date="2017-09" db="EMBL/GenBank/DDBJ databases">
        <authorList>
            <consortium name="International Durum Wheat Genome Sequencing Consortium (IDWGSC)"/>
            <person name="Milanesi L."/>
        </authorList>
    </citation>
    <scope>NUCLEOTIDE SEQUENCE [LARGE SCALE GENOMIC DNA]</scope>
    <source>
        <strain evidence="2">cv. Svevo</strain>
    </source>
</reference>